<keyword evidence="4" id="KW-0808">Transferase</keyword>
<feature type="binding site" evidence="13">
    <location>
        <position position="61"/>
    </location>
    <ligand>
        <name>ATP</name>
        <dbReference type="ChEBI" id="CHEBI:30616"/>
    </ligand>
</feature>
<dbReference type="HOGENOM" id="CLU_026481_1_1_2"/>
<dbReference type="KEGG" id="mmet:MCMEM_1482"/>
<dbReference type="InterPro" id="IPR035107">
    <property type="entry name" value="tRNA_thiolation_TtcA_Ctu1"/>
</dbReference>
<evidence type="ECO:0000259" key="14">
    <source>
        <dbReference type="Pfam" id="PF01171"/>
    </source>
</evidence>
<feature type="domain" description="2-thiouridine synthetase TtuA-like N-terminal LIM" evidence="15">
    <location>
        <begin position="4"/>
        <end position="29"/>
    </location>
</feature>
<comment type="cofactor">
    <cofactor evidence="1">
        <name>Mg(2+)</name>
        <dbReference type="ChEBI" id="CHEBI:18420"/>
    </cofactor>
</comment>
<evidence type="ECO:0000256" key="6">
    <source>
        <dbReference type="ARBA" id="ARBA00022741"/>
    </source>
</evidence>
<evidence type="ECO:0000313" key="17">
    <source>
        <dbReference type="Proteomes" id="UP000033048"/>
    </source>
</evidence>
<feature type="binding site" evidence="13">
    <location>
        <position position="164"/>
    </location>
    <ligand>
        <name>ATP</name>
        <dbReference type="ChEBI" id="CHEBI:30616"/>
    </ligand>
</feature>
<keyword evidence="9" id="KW-0460">Magnesium</keyword>
<feature type="binding site" evidence="12">
    <location>
        <position position="24"/>
    </location>
    <ligand>
        <name>Zn(2+)</name>
        <dbReference type="ChEBI" id="CHEBI:29105"/>
        <label>1</label>
    </ligand>
</feature>
<feature type="binding site" evidence="12">
    <location>
        <position position="296"/>
    </location>
    <ligand>
        <name>Zn(2+)</name>
        <dbReference type="ChEBI" id="CHEBI:29105"/>
        <label>2</label>
    </ligand>
</feature>
<feature type="binding site" evidence="13">
    <location>
        <position position="86"/>
    </location>
    <ligand>
        <name>ATP</name>
        <dbReference type="ChEBI" id="CHEBI:30616"/>
    </ligand>
</feature>
<feature type="binding site" evidence="12">
    <location>
        <position position="8"/>
    </location>
    <ligand>
        <name>Zn(2+)</name>
        <dbReference type="ChEBI" id="CHEBI:29105"/>
        <label>1</label>
    </ligand>
</feature>
<dbReference type="OrthoDB" id="33422at2157"/>
<sequence>MPIKCMKCNRDAIIFQKYSGMHLCKKHFIEDVERKIKLTIRKQYNVEKGDIIAVALSGGKDSVVLLHVLHKIFSKRRDVELVAITIDEGIEGYREDTLRKARELTSELGVRHIVRSFKDEYGKTLDELTAQERELGACSYCGVLRKSLMNKIANEIGANKLATGHNLDDEAQTVMMNHLGGDVERMIRLSPPRALEGLVLRAKPLRKVPEKEVALYAIVNELPFDMSECPYAHEALRGEVRDMINEFEVKHPGTKYSILRGFDKVVGILGKEFPQAELTDCRICGEPCTADLCQACKLLGRS</sequence>
<evidence type="ECO:0000259" key="15">
    <source>
        <dbReference type="Pfam" id="PF22082"/>
    </source>
</evidence>
<evidence type="ECO:0000313" key="16">
    <source>
        <dbReference type="EMBL" id="AKB85535.1"/>
    </source>
</evidence>
<keyword evidence="11" id="KW-0411">Iron-sulfur</keyword>
<evidence type="ECO:0000256" key="12">
    <source>
        <dbReference type="PIRSR" id="PIRSR004976-50"/>
    </source>
</evidence>
<dbReference type="InterPro" id="IPR000541">
    <property type="entry name" value="Ncs6/Tuc1/Ctu1"/>
</dbReference>
<dbReference type="InterPro" id="IPR011063">
    <property type="entry name" value="TilS/TtcA_N"/>
</dbReference>
<dbReference type="Gene3D" id="3.40.50.620">
    <property type="entry name" value="HUPs"/>
    <property type="match status" value="1"/>
</dbReference>
<dbReference type="InterPro" id="IPR054306">
    <property type="entry name" value="TtuA-like_LIM_N"/>
</dbReference>
<dbReference type="GO" id="GO:0002143">
    <property type="term" value="P:tRNA wobble position uridine thiolation"/>
    <property type="evidence" value="ECO:0007669"/>
    <property type="project" value="TreeGrafter"/>
</dbReference>
<reference evidence="16 17" key="1">
    <citation type="submission" date="2014-07" db="EMBL/GenBank/DDBJ databases">
        <title>Methanogenic archaea and the global carbon cycle.</title>
        <authorList>
            <person name="Henriksen J.R."/>
            <person name="Luke J."/>
            <person name="Reinhart S."/>
            <person name="Benedict M.N."/>
            <person name="Youngblut N.D."/>
            <person name="Metcalf M.E."/>
            <person name="Whitaker R.J."/>
            <person name="Metcalf W.W."/>
        </authorList>
    </citation>
    <scope>NUCLEOTIDE SEQUENCE [LARGE SCALE GENOMIC DNA]</scope>
    <source>
        <strain evidence="16 17">MM1</strain>
    </source>
</reference>
<dbReference type="GO" id="GO:0005524">
    <property type="term" value="F:ATP binding"/>
    <property type="evidence" value="ECO:0007669"/>
    <property type="project" value="UniProtKB-KW"/>
</dbReference>
<keyword evidence="10" id="KW-0408">Iron</keyword>
<evidence type="ECO:0000256" key="11">
    <source>
        <dbReference type="ARBA" id="ARBA00023014"/>
    </source>
</evidence>
<dbReference type="STRING" id="1434104.MCMEM_1482"/>
<dbReference type="PANTHER" id="PTHR11807:SF12">
    <property type="entry name" value="CYTOPLASMIC TRNA 2-THIOLATION PROTEIN 1"/>
    <property type="match status" value="1"/>
</dbReference>
<feature type="binding site" evidence="12">
    <location>
        <position position="293"/>
    </location>
    <ligand>
        <name>Zn(2+)</name>
        <dbReference type="ChEBI" id="CHEBI:29105"/>
        <label>2</label>
    </ligand>
</feature>
<dbReference type="CDD" id="cd01713">
    <property type="entry name" value="CTU1-like"/>
    <property type="match status" value="1"/>
</dbReference>
<dbReference type="Proteomes" id="UP000033048">
    <property type="component" value="Chromosome"/>
</dbReference>
<keyword evidence="3" id="KW-0004">4Fe-4S</keyword>
<evidence type="ECO:0000256" key="9">
    <source>
        <dbReference type="ARBA" id="ARBA00022842"/>
    </source>
</evidence>
<protein>
    <submittedName>
        <fullName evidence="16">N-type ATP pyrophosphatase superfamily</fullName>
    </submittedName>
</protein>
<dbReference type="PIRSF" id="PIRSF004976">
    <property type="entry name" value="ATPase_YdaO"/>
    <property type="match status" value="1"/>
</dbReference>
<evidence type="ECO:0000256" key="1">
    <source>
        <dbReference type="ARBA" id="ARBA00001946"/>
    </source>
</evidence>
<feature type="domain" description="tRNA(Ile)-lysidine/2-thiocytidine synthase N-terminal" evidence="14">
    <location>
        <begin position="52"/>
        <end position="230"/>
    </location>
</feature>
<dbReference type="FunFam" id="3.40.50.620:FF:000174">
    <property type="entry name" value="ATPase, PP-loop superfamily"/>
    <property type="match status" value="1"/>
</dbReference>
<organism evidence="16 17">
    <name type="scientific">Methanococcoides methylutens MM1</name>
    <dbReference type="NCBI Taxonomy" id="1434104"/>
    <lineage>
        <taxon>Archaea</taxon>
        <taxon>Methanobacteriati</taxon>
        <taxon>Methanobacteriota</taxon>
        <taxon>Stenosarchaea group</taxon>
        <taxon>Methanomicrobia</taxon>
        <taxon>Methanosarcinales</taxon>
        <taxon>Methanosarcinaceae</taxon>
        <taxon>Methanococcoides</taxon>
    </lineage>
</organism>
<feature type="binding site" evidence="13">
    <location>
        <begin position="55"/>
        <end position="57"/>
    </location>
    <ligand>
        <name>ATP</name>
        <dbReference type="ChEBI" id="CHEBI:30616"/>
    </ligand>
</feature>
<dbReference type="Pfam" id="PF22082">
    <property type="entry name" value="TtuA_LIM_N"/>
    <property type="match status" value="1"/>
</dbReference>
<evidence type="ECO:0000256" key="7">
    <source>
        <dbReference type="ARBA" id="ARBA00022833"/>
    </source>
</evidence>
<feature type="binding site" evidence="12">
    <location>
        <position position="284"/>
    </location>
    <ligand>
        <name>Zn(2+)</name>
        <dbReference type="ChEBI" id="CHEBI:29105"/>
        <label>2</label>
    </ligand>
</feature>
<proteinExistence type="predicted"/>
<dbReference type="EMBL" id="CP009518">
    <property type="protein sequence ID" value="AKB85535.1"/>
    <property type="molecule type" value="Genomic_DNA"/>
</dbReference>
<evidence type="ECO:0000256" key="2">
    <source>
        <dbReference type="ARBA" id="ARBA00001966"/>
    </source>
</evidence>
<dbReference type="PANTHER" id="PTHR11807">
    <property type="entry name" value="ATPASES OF THE PP SUPERFAMILY-RELATED"/>
    <property type="match status" value="1"/>
</dbReference>
<dbReference type="GO" id="GO:0046872">
    <property type="term" value="F:metal ion binding"/>
    <property type="evidence" value="ECO:0007669"/>
    <property type="project" value="UniProtKB-KW"/>
</dbReference>
<dbReference type="RefSeq" id="WP_048205615.1">
    <property type="nucleotide sequence ID" value="NZ_CP009518.1"/>
</dbReference>
<dbReference type="GO" id="GO:0000049">
    <property type="term" value="F:tRNA binding"/>
    <property type="evidence" value="ECO:0007669"/>
    <property type="project" value="InterPro"/>
</dbReference>
<dbReference type="GeneID" id="24894041"/>
<comment type="cofactor">
    <cofactor evidence="2">
        <name>[4Fe-4S] cluster</name>
        <dbReference type="ChEBI" id="CHEBI:49883"/>
    </cofactor>
</comment>
<keyword evidence="7 12" id="KW-0862">Zinc</keyword>
<keyword evidence="5 12" id="KW-0479">Metal-binding</keyword>
<dbReference type="GO" id="GO:0051539">
    <property type="term" value="F:4 iron, 4 sulfur cluster binding"/>
    <property type="evidence" value="ECO:0007669"/>
    <property type="project" value="UniProtKB-KW"/>
</dbReference>
<dbReference type="InterPro" id="IPR056369">
    <property type="entry name" value="CTU1-like_ATP-bd"/>
</dbReference>
<evidence type="ECO:0000256" key="8">
    <source>
        <dbReference type="ARBA" id="ARBA00022840"/>
    </source>
</evidence>
<dbReference type="SUPFAM" id="SSF52402">
    <property type="entry name" value="Adenine nucleotide alpha hydrolases-like"/>
    <property type="match status" value="1"/>
</dbReference>
<feature type="binding site" evidence="12">
    <location>
        <position position="281"/>
    </location>
    <ligand>
        <name>Zn(2+)</name>
        <dbReference type="ChEBI" id="CHEBI:29105"/>
        <label>2</label>
    </ligand>
</feature>
<feature type="binding site" evidence="12">
    <location>
        <position position="27"/>
    </location>
    <ligand>
        <name>Zn(2+)</name>
        <dbReference type="ChEBI" id="CHEBI:29105"/>
        <label>1</label>
    </ligand>
</feature>
<evidence type="ECO:0000256" key="13">
    <source>
        <dbReference type="PIRSR" id="PIRSR004976-51"/>
    </source>
</evidence>
<feature type="binding site" evidence="13">
    <location>
        <position position="169"/>
    </location>
    <ligand>
        <name>ATP</name>
        <dbReference type="ChEBI" id="CHEBI:30616"/>
    </ligand>
</feature>
<evidence type="ECO:0000256" key="10">
    <source>
        <dbReference type="ARBA" id="ARBA00023004"/>
    </source>
</evidence>
<dbReference type="InterPro" id="IPR014729">
    <property type="entry name" value="Rossmann-like_a/b/a_fold"/>
</dbReference>
<dbReference type="InterPro" id="IPR020554">
    <property type="entry name" value="UPF0021_CS"/>
</dbReference>
<dbReference type="NCBIfam" id="TIGR00269">
    <property type="entry name" value="TIGR00269 family protein"/>
    <property type="match status" value="1"/>
</dbReference>
<gene>
    <name evidence="16" type="ORF">MCMEM_1482</name>
</gene>
<evidence type="ECO:0000256" key="5">
    <source>
        <dbReference type="ARBA" id="ARBA00022723"/>
    </source>
</evidence>
<keyword evidence="17" id="KW-1185">Reference proteome</keyword>
<dbReference type="AlphaFoldDB" id="A0A0E3X0E5"/>
<keyword evidence="6 13" id="KW-0547">Nucleotide-binding</keyword>
<dbReference type="GO" id="GO:0016740">
    <property type="term" value="F:transferase activity"/>
    <property type="evidence" value="ECO:0007669"/>
    <property type="project" value="UniProtKB-KW"/>
</dbReference>
<evidence type="ECO:0000256" key="3">
    <source>
        <dbReference type="ARBA" id="ARBA00022485"/>
    </source>
</evidence>
<accession>A0A0E3X0E5</accession>
<dbReference type="PROSITE" id="PS01263">
    <property type="entry name" value="UPF0021"/>
    <property type="match status" value="1"/>
</dbReference>
<name>A0A0E3X0E5_METMT</name>
<keyword evidence="8 13" id="KW-0067">ATP-binding</keyword>
<dbReference type="PATRIC" id="fig|1434104.5.peg.1613"/>
<dbReference type="GO" id="GO:0002144">
    <property type="term" value="C:cytosolic tRNA wobble base thiouridylase complex"/>
    <property type="evidence" value="ECO:0007669"/>
    <property type="project" value="TreeGrafter"/>
</dbReference>
<dbReference type="Pfam" id="PF01171">
    <property type="entry name" value="ATP_bind_3"/>
    <property type="match status" value="1"/>
</dbReference>
<feature type="binding site" evidence="12">
    <location>
        <position position="5"/>
    </location>
    <ligand>
        <name>Zn(2+)</name>
        <dbReference type="ChEBI" id="CHEBI:29105"/>
        <label>1</label>
    </ligand>
</feature>
<evidence type="ECO:0000256" key="4">
    <source>
        <dbReference type="ARBA" id="ARBA00022679"/>
    </source>
</evidence>